<name>A0A7S0VSX0_9CHLO</name>
<accession>A0A7S0VSX0</accession>
<organism evidence="1">
    <name type="scientific">Polytomella parva</name>
    <dbReference type="NCBI Taxonomy" id="51329"/>
    <lineage>
        <taxon>Eukaryota</taxon>
        <taxon>Viridiplantae</taxon>
        <taxon>Chlorophyta</taxon>
        <taxon>core chlorophytes</taxon>
        <taxon>Chlorophyceae</taxon>
        <taxon>CS clade</taxon>
        <taxon>Chlamydomonadales</taxon>
        <taxon>Chlamydomonadaceae</taxon>
        <taxon>Polytomella</taxon>
    </lineage>
</organism>
<reference evidence="1" key="1">
    <citation type="submission" date="2021-01" db="EMBL/GenBank/DDBJ databases">
        <authorList>
            <person name="Corre E."/>
            <person name="Pelletier E."/>
            <person name="Niang G."/>
            <person name="Scheremetjew M."/>
            <person name="Finn R."/>
            <person name="Kale V."/>
            <person name="Holt S."/>
            <person name="Cochrane G."/>
            <person name="Meng A."/>
            <person name="Brown T."/>
            <person name="Cohen L."/>
        </authorList>
    </citation>
    <scope>NUCLEOTIDE SEQUENCE</scope>
    <source>
        <strain evidence="1">SAG 63-3</strain>
    </source>
</reference>
<dbReference type="EMBL" id="HBFM01032783">
    <property type="protein sequence ID" value="CAD8791781.1"/>
    <property type="molecule type" value="Transcribed_RNA"/>
</dbReference>
<evidence type="ECO:0000313" key="1">
    <source>
        <dbReference type="EMBL" id="CAD8791781.1"/>
    </source>
</evidence>
<protein>
    <submittedName>
        <fullName evidence="1">Uncharacterized protein</fullName>
    </submittedName>
</protein>
<dbReference type="AlphaFoldDB" id="A0A7S0VSX0"/>
<gene>
    <name evidence="1" type="ORF">PPAR00522_LOCUS21450</name>
</gene>
<sequence length="418" mass="46645">MLTRCVLSRLVNSSLKFSGGVVLQHLSLGLEQPLVSQNVRCYARNIPVPKELDVAPDSPMRHHYLKSVHPLQVSHRIKKRTYLQHVWELSQLYNNKLNTVSSSVMIRQLEVLREKKASDYDQELANRIYEVCVARLAKTINYSDFEQAVSLFHALAIVGPKIVPNSELLLESHINTDKSSDTLYLLSDKLIYSYLARSVRNRDLVLSSTPRAIASILLAISRVLPDPNLYMNETAQDAIDKLSRLVVRRMRHLPPSHLSHLAEATSRLGPVPNASDSSDTWDISLAGGLSTLIGQDASRIAAIARARTLKVMEGVTREVLLRVGDPLFEPFSVPEMINVTHAYMRAGIQNTDVAQLLSETIAGRVQEVSEGNLERLVQSVEGFEGFRTPSLSVGILRRAEELGQSEEVQKAIAKRIHP</sequence>
<proteinExistence type="predicted"/>